<reference evidence="6" key="2">
    <citation type="submission" date="2021-03" db="UniProtKB">
        <authorList>
            <consortium name="EnsemblPlants"/>
        </authorList>
    </citation>
    <scope>IDENTIFICATION</scope>
</reference>
<dbReference type="EnsemblPlants" id="AUR62013264-RA">
    <property type="protein sequence ID" value="AUR62013264-RA:cds"/>
    <property type="gene ID" value="AUR62013264"/>
</dbReference>
<evidence type="ECO:0000256" key="2">
    <source>
        <dbReference type="ARBA" id="ARBA00022723"/>
    </source>
</evidence>
<organism evidence="6 7">
    <name type="scientific">Chenopodium quinoa</name>
    <name type="common">Quinoa</name>
    <dbReference type="NCBI Taxonomy" id="63459"/>
    <lineage>
        <taxon>Eukaryota</taxon>
        <taxon>Viridiplantae</taxon>
        <taxon>Streptophyta</taxon>
        <taxon>Embryophyta</taxon>
        <taxon>Tracheophyta</taxon>
        <taxon>Spermatophyta</taxon>
        <taxon>Magnoliopsida</taxon>
        <taxon>eudicotyledons</taxon>
        <taxon>Gunneridae</taxon>
        <taxon>Pentapetalae</taxon>
        <taxon>Caryophyllales</taxon>
        <taxon>Chenopodiaceae</taxon>
        <taxon>Chenopodioideae</taxon>
        <taxon>Atripliceae</taxon>
        <taxon>Chenopodium</taxon>
    </lineage>
</organism>
<sequence length="322" mass="36863">MEEVLQSKPVQEIALSCNGEIPEQFIHKDGFPQSKVDSVSYMDDFVIDFSLVFSPSSPESDHELGKLRSSLSQWGCFQAVNHGMTNDFLDKIREVGKQFFALPLEEKQKYSRGIDDWDGYGNDAVVSKQQTLDWMDRLYLTVNPENQRKLKYWPEKPVAFREIIHEYTLKLRVIFDLLMKAMARSLNLDDNCFLKEHGDMVTMFARFNFYPPCPTPESVLGVKPHADGVTFTVLLQDKEVEGLQVLKDDQWFKVPIVPDALFINVGDMLEIMSNGILKSPVHRVVINSERERISVAVFSFSDPDRVVGQLAGLVTDDRPQMY</sequence>
<evidence type="ECO:0000256" key="4">
    <source>
        <dbReference type="RuleBase" id="RU003682"/>
    </source>
</evidence>
<dbReference type="Gene3D" id="2.60.120.330">
    <property type="entry name" value="B-lactam Antibiotic, Isopenicillin N Synthase, Chain"/>
    <property type="match status" value="1"/>
</dbReference>
<dbReference type="InterPro" id="IPR044861">
    <property type="entry name" value="IPNS-like_FE2OG_OXY"/>
</dbReference>
<dbReference type="SUPFAM" id="SSF51197">
    <property type="entry name" value="Clavaminate synthase-like"/>
    <property type="match status" value="1"/>
</dbReference>
<protein>
    <recommendedName>
        <fullName evidence="5">Fe2OG dioxygenase domain-containing protein</fullName>
    </recommendedName>
</protein>
<dbReference type="Gramene" id="AUR62013264-RA">
    <property type="protein sequence ID" value="AUR62013264-RA:cds"/>
    <property type="gene ID" value="AUR62013264"/>
</dbReference>
<dbReference type="AlphaFoldDB" id="A0A803LH17"/>
<dbReference type="PROSITE" id="PS51471">
    <property type="entry name" value="FE2OG_OXY"/>
    <property type="match status" value="1"/>
</dbReference>
<keyword evidence="7" id="KW-1185">Reference proteome</keyword>
<dbReference type="GO" id="GO:0016491">
    <property type="term" value="F:oxidoreductase activity"/>
    <property type="evidence" value="ECO:0007669"/>
    <property type="project" value="UniProtKB-KW"/>
</dbReference>
<dbReference type="InterPro" id="IPR050295">
    <property type="entry name" value="Plant_2OG-oxidoreductases"/>
</dbReference>
<keyword evidence="2 4" id="KW-0479">Metal-binding</keyword>
<feature type="domain" description="Fe2OG dioxygenase" evidence="5">
    <location>
        <begin position="201"/>
        <end position="301"/>
    </location>
</feature>
<dbReference type="InterPro" id="IPR026992">
    <property type="entry name" value="DIOX_N"/>
</dbReference>
<reference evidence="6" key="1">
    <citation type="journal article" date="2017" name="Nature">
        <title>The genome of Chenopodium quinoa.</title>
        <authorList>
            <person name="Jarvis D.E."/>
            <person name="Ho Y.S."/>
            <person name="Lightfoot D.J."/>
            <person name="Schmoeckel S.M."/>
            <person name="Li B."/>
            <person name="Borm T.J.A."/>
            <person name="Ohyanagi H."/>
            <person name="Mineta K."/>
            <person name="Michell C.T."/>
            <person name="Saber N."/>
            <person name="Kharbatia N.M."/>
            <person name="Rupper R.R."/>
            <person name="Sharp A.R."/>
            <person name="Dally N."/>
            <person name="Boughton B.A."/>
            <person name="Woo Y.H."/>
            <person name="Gao G."/>
            <person name="Schijlen E.G.W.M."/>
            <person name="Guo X."/>
            <person name="Momin A.A."/>
            <person name="Negrao S."/>
            <person name="Al-Babili S."/>
            <person name="Gehring C."/>
            <person name="Roessner U."/>
            <person name="Jung C."/>
            <person name="Murphy K."/>
            <person name="Arold S.T."/>
            <person name="Gojobori T."/>
            <person name="van der Linden C.G."/>
            <person name="van Loo E.N."/>
            <person name="Jellen E.N."/>
            <person name="Maughan P.J."/>
            <person name="Tester M."/>
        </authorList>
    </citation>
    <scope>NUCLEOTIDE SEQUENCE [LARGE SCALE GENOMIC DNA]</scope>
    <source>
        <strain evidence="6">cv. PI 614886</strain>
    </source>
</reference>
<keyword evidence="3 4" id="KW-0408">Iron</keyword>
<evidence type="ECO:0000256" key="1">
    <source>
        <dbReference type="ARBA" id="ARBA00008056"/>
    </source>
</evidence>
<proteinExistence type="inferred from homology"/>
<dbReference type="PANTHER" id="PTHR47991">
    <property type="entry name" value="OXOGLUTARATE/IRON-DEPENDENT DIOXYGENASE"/>
    <property type="match status" value="1"/>
</dbReference>
<dbReference type="GO" id="GO:0046872">
    <property type="term" value="F:metal ion binding"/>
    <property type="evidence" value="ECO:0007669"/>
    <property type="project" value="UniProtKB-KW"/>
</dbReference>
<keyword evidence="4" id="KW-0560">Oxidoreductase</keyword>
<evidence type="ECO:0000259" key="5">
    <source>
        <dbReference type="PROSITE" id="PS51471"/>
    </source>
</evidence>
<name>A0A803LH17_CHEQI</name>
<dbReference type="InterPro" id="IPR005123">
    <property type="entry name" value="Oxoglu/Fe-dep_dioxygenase_dom"/>
</dbReference>
<comment type="similarity">
    <text evidence="1 4">Belongs to the iron/ascorbate-dependent oxidoreductase family.</text>
</comment>
<dbReference type="InterPro" id="IPR027443">
    <property type="entry name" value="IPNS-like_sf"/>
</dbReference>
<dbReference type="OMA" id="AMFCMPQ"/>
<evidence type="ECO:0000313" key="6">
    <source>
        <dbReference type="EnsemblPlants" id="AUR62013264-RA:cds"/>
    </source>
</evidence>
<dbReference type="Pfam" id="PF14226">
    <property type="entry name" value="DIOX_N"/>
    <property type="match status" value="1"/>
</dbReference>
<dbReference type="Pfam" id="PF03171">
    <property type="entry name" value="2OG-FeII_Oxy"/>
    <property type="match status" value="1"/>
</dbReference>
<dbReference type="Proteomes" id="UP000596660">
    <property type="component" value="Unplaced"/>
</dbReference>
<evidence type="ECO:0000313" key="7">
    <source>
        <dbReference type="Proteomes" id="UP000596660"/>
    </source>
</evidence>
<evidence type="ECO:0000256" key="3">
    <source>
        <dbReference type="ARBA" id="ARBA00023004"/>
    </source>
</evidence>
<dbReference type="FunFam" id="2.60.120.330:FF:000018">
    <property type="entry name" value="2-oxoglutarate (2OG) and Fe(II)-dependent oxygenase superfamily protein"/>
    <property type="match status" value="1"/>
</dbReference>
<accession>A0A803LH17</accession>